<evidence type="ECO:0000259" key="1">
    <source>
        <dbReference type="Pfam" id="PF01636"/>
    </source>
</evidence>
<protein>
    <recommendedName>
        <fullName evidence="1">Aminoglycoside phosphotransferase domain-containing protein</fullName>
    </recommendedName>
</protein>
<dbReference type="STRING" id="759272.G0SFK1"/>
<dbReference type="InterPro" id="IPR002575">
    <property type="entry name" value="Aminoglycoside_PTrfase"/>
</dbReference>
<dbReference type="Proteomes" id="UP000008066">
    <property type="component" value="Unassembled WGS sequence"/>
</dbReference>
<proteinExistence type="predicted"/>
<organism evidence="3">
    <name type="scientific">Chaetomium thermophilum (strain DSM 1495 / CBS 144.50 / IMI 039719)</name>
    <name type="common">Thermochaetoides thermophila</name>
    <dbReference type="NCBI Taxonomy" id="759272"/>
    <lineage>
        <taxon>Eukaryota</taxon>
        <taxon>Fungi</taxon>
        <taxon>Dikarya</taxon>
        <taxon>Ascomycota</taxon>
        <taxon>Pezizomycotina</taxon>
        <taxon>Sordariomycetes</taxon>
        <taxon>Sordariomycetidae</taxon>
        <taxon>Sordariales</taxon>
        <taxon>Chaetomiaceae</taxon>
        <taxon>Thermochaetoides</taxon>
    </lineage>
</organism>
<dbReference type="RefSeq" id="XP_006697384.1">
    <property type="nucleotide sequence ID" value="XM_006697321.1"/>
</dbReference>
<dbReference type="OrthoDB" id="25129at2759"/>
<dbReference type="SUPFAM" id="SSF56112">
    <property type="entry name" value="Protein kinase-like (PK-like)"/>
    <property type="match status" value="1"/>
</dbReference>
<dbReference type="KEGG" id="cthr:CTHT_0071120"/>
<name>G0SFK1_CHATD</name>
<dbReference type="EMBL" id="GL988047">
    <property type="protein sequence ID" value="EGS17766.1"/>
    <property type="molecule type" value="Genomic_DNA"/>
</dbReference>
<dbReference type="HOGENOM" id="CLU_059226_0_0_1"/>
<dbReference type="OMA" id="QPQCHEL"/>
<keyword evidence="3" id="KW-1185">Reference proteome</keyword>
<reference evidence="2 3" key="1">
    <citation type="journal article" date="2011" name="Cell">
        <title>Insight into structure and assembly of the nuclear pore complex by utilizing the genome of a eukaryotic thermophile.</title>
        <authorList>
            <person name="Amlacher S."/>
            <person name="Sarges P."/>
            <person name="Flemming D."/>
            <person name="van Noort V."/>
            <person name="Kunze R."/>
            <person name="Devos D.P."/>
            <person name="Arumugam M."/>
            <person name="Bork P."/>
            <person name="Hurt E."/>
        </authorList>
    </citation>
    <scope>NUCLEOTIDE SEQUENCE [LARGE SCALE GENOMIC DNA]</scope>
    <source>
        <strain evidence="3">DSM 1495 / CBS 144.50 / IMI 039719</strain>
    </source>
</reference>
<dbReference type="eggNOG" id="ENOG502SJ8C">
    <property type="taxonomic scope" value="Eukaryota"/>
</dbReference>
<gene>
    <name evidence="2" type="ORF">CTHT_0071120</name>
</gene>
<dbReference type="Gene3D" id="3.90.1200.10">
    <property type="match status" value="1"/>
</dbReference>
<dbReference type="AlphaFoldDB" id="G0SFK1"/>
<dbReference type="GeneID" id="18261150"/>
<accession>G0SFK1</accession>
<sequence>MRTEQNSNSAAVANSIFSALSETPFACTSLTPLSGGITNHVFRGQLRNPLPDGTTEVAVKHGASSPPGYPGLELPIERSILTPKLHHFSPTNRIQVQSYLPTAISLKHFAFKHFLPAPNFSPFSAHLDDALLARKNLAHELGRALGSWLRAFHAWANRPEEEEAVKLKEMVGRLSGKMARLVLETTYGSLGQVVGEFRDIFEGDEVQEVLNEVRAFAEREMEQAEKVVHGDFWTGNILLPDQPIASNLSTPVFLVDWESVRLGNPATDLGQMLAEMYELTLFEDIPEGRWLAEGLVSGYGFSQVDEGFIYRAALHCGVHFVVWGSRAAAGWESTKEKVSRVVREGKNLIWAAWRRERERVESGEWGFLFDGRIDK</sequence>
<dbReference type="Pfam" id="PF01636">
    <property type="entry name" value="APH"/>
    <property type="match status" value="1"/>
</dbReference>
<feature type="domain" description="Aminoglycoside phosphotransferase" evidence="1">
    <location>
        <begin position="135"/>
        <end position="278"/>
    </location>
</feature>
<evidence type="ECO:0000313" key="3">
    <source>
        <dbReference type="Proteomes" id="UP000008066"/>
    </source>
</evidence>
<evidence type="ECO:0000313" key="2">
    <source>
        <dbReference type="EMBL" id="EGS17766.1"/>
    </source>
</evidence>
<dbReference type="InterPro" id="IPR011009">
    <property type="entry name" value="Kinase-like_dom_sf"/>
</dbReference>